<feature type="domain" description="Ribbon-helix-helix protein CopG" evidence="1">
    <location>
        <begin position="55"/>
        <end position="90"/>
    </location>
</feature>
<dbReference type="SUPFAM" id="SSF47598">
    <property type="entry name" value="Ribbon-helix-helix"/>
    <property type="match status" value="1"/>
</dbReference>
<dbReference type="EMBL" id="CAFBQV010000247">
    <property type="protein sequence ID" value="CAB5067700.1"/>
    <property type="molecule type" value="Genomic_DNA"/>
</dbReference>
<dbReference type="GO" id="GO:0006355">
    <property type="term" value="P:regulation of DNA-templated transcription"/>
    <property type="evidence" value="ECO:0007669"/>
    <property type="project" value="InterPro"/>
</dbReference>
<organism evidence="2">
    <name type="scientific">freshwater metagenome</name>
    <dbReference type="NCBI Taxonomy" id="449393"/>
    <lineage>
        <taxon>unclassified sequences</taxon>
        <taxon>metagenomes</taxon>
        <taxon>ecological metagenomes</taxon>
    </lineage>
</organism>
<gene>
    <name evidence="2" type="ORF">UFOPK4345_01279</name>
</gene>
<sequence>MNKRKRAYHMIDGEILTDEDFERMADDVATQDFDLSKLTRLPGRPLMGKAVAEVVPVRIEPEIVKSIDRRAKKEGTTRSDIIRQAINSFLAG</sequence>
<protein>
    <submittedName>
        <fullName evidence="2">Unannotated protein</fullName>
    </submittedName>
</protein>
<evidence type="ECO:0000313" key="2">
    <source>
        <dbReference type="EMBL" id="CAB5067700.1"/>
    </source>
</evidence>
<dbReference type="AlphaFoldDB" id="A0A6J7UNY2"/>
<dbReference type="Pfam" id="PF01402">
    <property type="entry name" value="RHH_1"/>
    <property type="match status" value="1"/>
</dbReference>
<proteinExistence type="predicted"/>
<reference evidence="2" key="1">
    <citation type="submission" date="2020-05" db="EMBL/GenBank/DDBJ databases">
        <authorList>
            <person name="Chiriac C."/>
            <person name="Salcher M."/>
            <person name="Ghai R."/>
            <person name="Kavagutti S V."/>
        </authorList>
    </citation>
    <scope>NUCLEOTIDE SEQUENCE</scope>
</reference>
<dbReference type="InterPro" id="IPR002145">
    <property type="entry name" value="CopG"/>
</dbReference>
<evidence type="ECO:0000259" key="1">
    <source>
        <dbReference type="Pfam" id="PF01402"/>
    </source>
</evidence>
<accession>A0A6J7UNY2</accession>
<dbReference type="InterPro" id="IPR010985">
    <property type="entry name" value="Ribbon_hlx_hlx"/>
</dbReference>
<name>A0A6J7UNY2_9ZZZZ</name>
<dbReference type="CDD" id="cd22231">
    <property type="entry name" value="RHH_NikR_HicB-like"/>
    <property type="match status" value="1"/>
</dbReference>